<evidence type="ECO:0000313" key="1">
    <source>
        <dbReference type="EMBL" id="KAG6943744.1"/>
    </source>
</evidence>
<organism evidence="1 2">
    <name type="scientific">Phytophthora cactorum</name>
    <dbReference type="NCBI Taxonomy" id="29920"/>
    <lineage>
        <taxon>Eukaryota</taxon>
        <taxon>Sar</taxon>
        <taxon>Stramenopiles</taxon>
        <taxon>Oomycota</taxon>
        <taxon>Peronosporomycetes</taxon>
        <taxon>Peronosporales</taxon>
        <taxon>Peronosporaceae</taxon>
        <taxon>Phytophthora</taxon>
    </lineage>
</organism>
<gene>
    <name evidence="1" type="ORF">JG687_00018268</name>
</gene>
<comment type="caution">
    <text evidence="1">The sequence shown here is derived from an EMBL/GenBank/DDBJ whole genome shotgun (WGS) entry which is preliminary data.</text>
</comment>
<sequence>CERRLGDHTRASIPSRRNNSVWGKFLWPENPGIPNVTAQCLPRRKLIRIQVTSIQQLNIMKTEPAVYTCRVSTNSGFDRGHTVAKMQRWLVTILLTSPAAS</sequence>
<protein>
    <submittedName>
        <fullName evidence="1">Uncharacterized protein</fullName>
    </submittedName>
</protein>
<dbReference type="AlphaFoldDB" id="A0A8T1TN66"/>
<feature type="non-terminal residue" evidence="1">
    <location>
        <position position="1"/>
    </location>
</feature>
<dbReference type="EMBL" id="JAENGZ010002435">
    <property type="protein sequence ID" value="KAG6943744.1"/>
    <property type="molecule type" value="Genomic_DNA"/>
</dbReference>
<accession>A0A8T1TN66</accession>
<proteinExistence type="predicted"/>
<evidence type="ECO:0000313" key="2">
    <source>
        <dbReference type="Proteomes" id="UP000688947"/>
    </source>
</evidence>
<reference evidence="1" key="1">
    <citation type="submission" date="2021-01" db="EMBL/GenBank/DDBJ databases">
        <title>Phytophthora aleatoria, a newly-described species from Pinus radiata is distinct from Phytophthora cactorum isolates based on comparative genomics.</title>
        <authorList>
            <person name="Mcdougal R."/>
            <person name="Panda P."/>
            <person name="Williams N."/>
            <person name="Studholme D.J."/>
        </authorList>
    </citation>
    <scope>NUCLEOTIDE SEQUENCE</scope>
    <source>
        <strain evidence="1">NZFS 3830</strain>
    </source>
</reference>
<dbReference type="Proteomes" id="UP000688947">
    <property type="component" value="Unassembled WGS sequence"/>
</dbReference>
<name>A0A8T1TN66_9STRA</name>